<proteinExistence type="predicted"/>
<protein>
    <submittedName>
        <fullName evidence="2">Uncharacterized protein</fullName>
    </submittedName>
</protein>
<dbReference type="EMBL" id="JAOZYC010000093">
    <property type="protein sequence ID" value="MEB8338148.1"/>
    <property type="molecule type" value="Genomic_DNA"/>
</dbReference>
<name>A0ABU6F2C0_9ACTN</name>
<dbReference type="Proteomes" id="UP001354931">
    <property type="component" value="Unassembled WGS sequence"/>
</dbReference>
<sequence length="284" mass="31501">MNLLLGRVVQDVQPHRAPLKLPHLGTSGSDETDIGIRSYVDVPIRTLHRVQPPLLLRSSAMNTDDWTAFSAIAGAVGVVVAAVMAYWTTRKAAAAAADSAYTAREVAKIERDRWHRELTPELTFSLIRVGPNRLRLTTTLDGPVGLDHLDTITLTVRDEAGRDHSARPHDDEAMRTELSSVIWGGAARFSPGVDGVAAPGRKSTIRSLERGNFVYRQMDNSEPPSWFQDPGDWVDGYWDAKLRLHAVCEVKGHKPWIVVAEVENPGMEYISDGSDQMEIPEQYR</sequence>
<keyword evidence="3" id="KW-1185">Reference proteome</keyword>
<reference evidence="2 3" key="1">
    <citation type="submission" date="2022-10" db="EMBL/GenBank/DDBJ databases">
        <authorList>
            <person name="Xie J."/>
            <person name="Shen N."/>
        </authorList>
    </citation>
    <scope>NUCLEOTIDE SEQUENCE [LARGE SCALE GENOMIC DNA]</scope>
    <source>
        <strain evidence="2 3">YIM65594</strain>
    </source>
</reference>
<accession>A0ABU6F2C0</accession>
<gene>
    <name evidence="2" type="ORF">OKJ99_11635</name>
</gene>
<organism evidence="2 3">
    <name type="scientific">Streptomyces endophyticus</name>
    <dbReference type="NCBI Taxonomy" id="714166"/>
    <lineage>
        <taxon>Bacteria</taxon>
        <taxon>Bacillati</taxon>
        <taxon>Actinomycetota</taxon>
        <taxon>Actinomycetes</taxon>
        <taxon>Kitasatosporales</taxon>
        <taxon>Streptomycetaceae</taxon>
        <taxon>Streptomyces</taxon>
    </lineage>
</organism>
<feature type="transmembrane region" description="Helical" evidence="1">
    <location>
        <begin position="66"/>
        <end position="87"/>
    </location>
</feature>
<keyword evidence="1" id="KW-0812">Transmembrane</keyword>
<comment type="caution">
    <text evidence="2">The sequence shown here is derived from an EMBL/GenBank/DDBJ whole genome shotgun (WGS) entry which is preliminary data.</text>
</comment>
<evidence type="ECO:0000313" key="3">
    <source>
        <dbReference type="Proteomes" id="UP001354931"/>
    </source>
</evidence>
<keyword evidence="1" id="KW-1133">Transmembrane helix</keyword>
<keyword evidence="1" id="KW-0472">Membrane</keyword>
<dbReference type="RefSeq" id="WP_326015906.1">
    <property type="nucleotide sequence ID" value="NZ_JAOZYC010000093.1"/>
</dbReference>
<evidence type="ECO:0000313" key="2">
    <source>
        <dbReference type="EMBL" id="MEB8338148.1"/>
    </source>
</evidence>
<evidence type="ECO:0000256" key="1">
    <source>
        <dbReference type="SAM" id="Phobius"/>
    </source>
</evidence>